<name>A0A0R0E0S7_9GAMM</name>
<accession>A0A0R0E0S7</accession>
<evidence type="ECO:0000256" key="1">
    <source>
        <dbReference type="SAM" id="Phobius"/>
    </source>
</evidence>
<organism evidence="2 3">
    <name type="scientific">Stenotrophomonas daejeonensis</name>
    <dbReference type="NCBI Taxonomy" id="659018"/>
    <lineage>
        <taxon>Bacteria</taxon>
        <taxon>Pseudomonadati</taxon>
        <taxon>Pseudomonadota</taxon>
        <taxon>Gammaproteobacteria</taxon>
        <taxon>Lysobacterales</taxon>
        <taxon>Lysobacteraceae</taxon>
        <taxon>Stenotrophomonas</taxon>
    </lineage>
</organism>
<keyword evidence="1" id="KW-0812">Transmembrane</keyword>
<evidence type="ECO:0008006" key="4">
    <source>
        <dbReference type="Google" id="ProtNLM"/>
    </source>
</evidence>
<dbReference type="AlphaFoldDB" id="A0A0R0E0S7"/>
<dbReference type="EMBL" id="LDJP01000068">
    <property type="protein sequence ID" value="KRG83630.1"/>
    <property type="molecule type" value="Genomic_DNA"/>
</dbReference>
<keyword evidence="1" id="KW-0472">Membrane</keyword>
<keyword evidence="1" id="KW-1133">Transmembrane helix</keyword>
<keyword evidence="3" id="KW-1185">Reference proteome</keyword>
<reference evidence="2 3" key="1">
    <citation type="submission" date="2015-05" db="EMBL/GenBank/DDBJ databases">
        <title>Genome sequencing and analysis of members of genus Stenotrophomonas.</title>
        <authorList>
            <person name="Patil P.P."/>
            <person name="Midha S."/>
            <person name="Patil P.B."/>
        </authorList>
    </citation>
    <scope>NUCLEOTIDE SEQUENCE [LARGE SCALE GENOMIC DNA]</scope>
    <source>
        <strain evidence="2 3">JCM 16244</strain>
    </source>
</reference>
<feature type="transmembrane region" description="Helical" evidence="1">
    <location>
        <begin position="261"/>
        <end position="289"/>
    </location>
</feature>
<comment type="caution">
    <text evidence="2">The sequence shown here is derived from an EMBL/GenBank/DDBJ whole genome shotgun (WGS) entry which is preliminary data.</text>
</comment>
<protein>
    <recommendedName>
        <fullName evidence="4">Transmembrane protein</fullName>
    </recommendedName>
</protein>
<evidence type="ECO:0000313" key="3">
    <source>
        <dbReference type="Proteomes" id="UP000050940"/>
    </source>
</evidence>
<proteinExistence type="predicted"/>
<sequence length="290" mass="32035">MLLLAGTASAQTGRDAESLRHYPSPERVRADLVANAGKTRPQELEGRIAGRLQMLEGMLSNTYSRNGGYPRGFEQAPARAVQLSRAYRLEYSNLFSHKEKLNEGQRTGCNDRSQNTAGQCVYWNFSEAEEAYRYDLDQTRAVLELYFPRKYHERLLDRSPHAMRLRVEAEREAQQARIVAEEAAASDKRTARLAWGGGSLVFLLFSLAIAGGGLLMIVKAGRMGHAISKYEFDNRTDGGVVQFESYEAAQQHKLKRQGGGCLLSAGMMLFVVGLVMSLVAVLLVVGSIAG</sequence>
<feature type="transmembrane region" description="Helical" evidence="1">
    <location>
        <begin position="193"/>
        <end position="218"/>
    </location>
</feature>
<evidence type="ECO:0000313" key="2">
    <source>
        <dbReference type="EMBL" id="KRG83630.1"/>
    </source>
</evidence>
<gene>
    <name evidence="2" type="ORF">ABB34_11470</name>
</gene>
<dbReference type="PATRIC" id="fig|659018.3.peg.2399"/>
<dbReference type="Proteomes" id="UP000050940">
    <property type="component" value="Unassembled WGS sequence"/>
</dbReference>